<evidence type="ECO:0000313" key="4">
    <source>
        <dbReference type="Proteomes" id="UP000295601"/>
    </source>
</evidence>
<name>A0A4R6S3P7_9MICO</name>
<dbReference type="PRINTS" id="PR00081">
    <property type="entry name" value="GDHRDH"/>
</dbReference>
<accession>A0A4R6S3P7</accession>
<dbReference type="PROSITE" id="PS00061">
    <property type="entry name" value="ADH_SHORT"/>
    <property type="match status" value="1"/>
</dbReference>
<sequence length="287" mass="29305">MQPLLDQKVLLVTGGTQGLGRAIAEAAAREGAAGVAIVGRNAEKAEVALVAIRAAASAAASAAAGAPDAPGAAASAADETPAFEAVAIIADLAVPGEAERVVAETVARFGRVDSLVNAAGATSRGTLLDTSRELLQEHLNLNLVVPFMTMQGAVADMRERGSSGTIVNIISMAMHGGQPYLAPYTASKAGLAGLTKNVAFAHRFDRIRINGLNIGWTATPGEAATQKNFHGAADDWLASAEAAQPMGKLGQPDEIADAVVFLLSERSGVVTGSIIDWDQNVPGAYDQ</sequence>
<dbReference type="Proteomes" id="UP000295601">
    <property type="component" value="Unassembled WGS sequence"/>
</dbReference>
<dbReference type="SUPFAM" id="SSF51735">
    <property type="entry name" value="NAD(P)-binding Rossmann-fold domains"/>
    <property type="match status" value="1"/>
</dbReference>
<reference evidence="3 4" key="1">
    <citation type="submission" date="2019-03" db="EMBL/GenBank/DDBJ databases">
        <title>Genomic analyses of the natural microbiome of Caenorhabditis elegans.</title>
        <authorList>
            <person name="Samuel B."/>
        </authorList>
    </citation>
    <scope>NUCLEOTIDE SEQUENCE [LARGE SCALE GENOMIC DNA]</scope>
    <source>
        <strain evidence="3 4">JUb18</strain>
    </source>
</reference>
<dbReference type="EMBL" id="SNYA01000003">
    <property type="protein sequence ID" value="TDP93315.1"/>
    <property type="molecule type" value="Genomic_DNA"/>
</dbReference>
<comment type="caution">
    <text evidence="3">The sequence shown here is derived from an EMBL/GenBank/DDBJ whole genome shotgun (WGS) entry which is preliminary data.</text>
</comment>
<keyword evidence="2" id="KW-0560">Oxidoreductase</keyword>
<dbReference type="AlphaFoldDB" id="A0A4R6S3P7"/>
<dbReference type="RefSeq" id="WP_133616374.1">
    <property type="nucleotide sequence ID" value="NZ_SNYA01000003.1"/>
</dbReference>
<evidence type="ECO:0000256" key="2">
    <source>
        <dbReference type="ARBA" id="ARBA00023002"/>
    </source>
</evidence>
<comment type="similarity">
    <text evidence="1">Belongs to the short-chain dehydrogenases/reductases (SDR) family.</text>
</comment>
<dbReference type="CDD" id="cd05233">
    <property type="entry name" value="SDR_c"/>
    <property type="match status" value="1"/>
</dbReference>
<dbReference type="NCBIfam" id="NF004847">
    <property type="entry name" value="PRK06198.1"/>
    <property type="match status" value="1"/>
</dbReference>
<dbReference type="PANTHER" id="PTHR42760">
    <property type="entry name" value="SHORT-CHAIN DEHYDROGENASES/REDUCTASES FAMILY MEMBER"/>
    <property type="match status" value="1"/>
</dbReference>
<dbReference type="InterPro" id="IPR002347">
    <property type="entry name" value="SDR_fam"/>
</dbReference>
<evidence type="ECO:0000256" key="1">
    <source>
        <dbReference type="ARBA" id="ARBA00006484"/>
    </source>
</evidence>
<dbReference type="GO" id="GO:0016616">
    <property type="term" value="F:oxidoreductase activity, acting on the CH-OH group of donors, NAD or NADP as acceptor"/>
    <property type="evidence" value="ECO:0007669"/>
    <property type="project" value="TreeGrafter"/>
</dbReference>
<dbReference type="FunFam" id="3.40.50.720:FF:000084">
    <property type="entry name" value="Short-chain dehydrogenase reductase"/>
    <property type="match status" value="1"/>
</dbReference>
<organism evidence="3 4">
    <name type="scientific">Leucobacter luti</name>
    <dbReference type="NCBI Taxonomy" id="340320"/>
    <lineage>
        <taxon>Bacteria</taxon>
        <taxon>Bacillati</taxon>
        <taxon>Actinomycetota</taxon>
        <taxon>Actinomycetes</taxon>
        <taxon>Micrococcales</taxon>
        <taxon>Microbacteriaceae</taxon>
        <taxon>Leucobacter</taxon>
    </lineage>
</organism>
<gene>
    <name evidence="3" type="ORF">EDF62_1294</name>
</gene>
<dbReference type="PRINTS" id="PR00080">
    <property type="entry name" value="SDRFAMILY"/>
</dbReference>
<keyword evidence="4" id="KW-1185">Reference proteome</keyword>
<dbReference type="OrthoDB" id="9809287at2"/>
<dbReference type="InterPro" id="IPR036291">
    <property type="entry name" value="NAD(P)-bd_dom_sf"/>
</dbReference>
<dbReference type="Pfam" id="PF13561">
    <property type="entry name" value="adh_short_C2"/>
    <property type="match status" value="1"/>
</dbReference>
<protein>
    <submittedName>
        <fullName evidence="3">NAD(P)-dependent dehydrogenase (Short-subunit alcohol dehydrogenase family)</fullName>
    </submittedName>
</protein>
<dbReference type="Gene3D" id="3.40.50.720">
    <property type="entry name" value="NAD(P)-binding Rossmann-like Domain"/>
    <property type="match status" value="1"/>
</dbReference>
<proteinExistence type="inferred from homology"/>
<evidence type="ECO:0000313" key="3">
    <source>
        <dbReference type="EMBL" id="TDP93315.1"/>
    </source>
</evidence>
<dbReference type="InterPro" id="IPR020904">
    <property type="entry name" value="Sc_DH/Rdtase_CS"/>
</dbReference>